<protein>
    <submittedName>
        <fullName evidence="1">Uncharacterized protein</fullName>
    </submittedName>
</protein>
<dbReference type="RefSeq" id="WP_163481085.1">
    <property type="nucleotide sequence ID" value="NZ_JAAGWF010000008.1"/>
</dbReference>
<dbReference type="Pfam" id="PF19827">
    <property type="entry name" value="DUF6308"/>
    <property type="match status" value="1"/>
</dbReference>
<comment type="caution">
    <text evidence="1">The sequence shown here is derived from an EMBL/GenBank/DDBJ whole genome shotgun (WGS) entry which is preliminary data.</text>
</comment>
<gene>
    <name evidence="1" type="ORF">GCU56_08480</name>
</gene>
<dbReference type="InterPro" id="IPR046275">
    <property type="entry name" value="DUF6308"/>
</dbReference>
<reference evidence="1 2" key="1">
    <citation type="submission" date="2020-02" db="EMBL/GenBank/DDBJ databases">
        <title>Geodermatophilus sabuli CPCC 205279 I12A-02694.</title>
        <authorList>
            <person name="Jiang Z."/>
        </authorList>
    </citation>
    <scope>NUCLEOTIDE SEQUENCE [LARGE SCALE GENOMIC DNA]</scope>
    <source>
        <strain evidence="1 2">I12A-02694</strain>
    </source>
</reference>
<evidence type="ECO:0000313" key="2">
    <source>
        <dbReference type="Proteomes" id="UP000470246"/>
    </source>
</evidence>
<dbReference type="AlphaFoldDB" id="A0A7K3VZ25"/>
<name>A0A7K3VZ25_9ACTN</name>
<dbReference type="Proteomes" id="UP000470246">
    <property type="component" value="Unassembled WGS sequence"/>
</dbReference>
<keyword evidence="2" id="KW-1185">Reference proteome</keyword>
<accession>A0A7K3VZ25</accession>
<sequence length="225" mass="23844">MDTLTIGGRTVDRAGARAFARRHLTDGVGWGYPSYDGFDAAGALGPLVDGDFLAPVLLGVPRLAVATYEALQRVRPVLQSALDDLPPELSLLDARPADFRLLARLFAVLDGPGMGGVRGTVLAAVLHRKRPRFIPLHDERVRSVYQEGAGAPVPPMTGRSWADFSTVFAQAVRTDLERELPFWEVVAGFAAGPGISPLRALDVVAWWAGAPAGGRPDGDGDTPAG</sequence>
<organism evidence="1 2">
    <name type="scientific">Geodermatophilus sabuli</name>
    <dbReference type="NCBI Taxonomy" id="1564158"/>
    <lineage>
        <taxon>Bacteria</taxon>
        <taxon>Bacillati</taxon>
        <taxon>Actinomycetota</taxon>
        <taxon>Actinomycetes</taxon>
        <taxon>Geodermatophilales</taxon>
        <taxon>Geodermatophilaceae</taxon>
        <taxon>Geodermatophilus</taxon>
    </lineage>
</organism>
<dbReference type="EMBL" id="JAAGWF010000008">
    <property type="protein sequence ID" value="NEK57905.1"/>
    <property type="molecule type" value="Genomic_DNA"/>
</dbReference>
<proteinExistence type="predicted"/>
<evidence type="ECO:0000313" key="1">
    <source>
        <dbReference type="EMBL" id="NEK57905.1"/>
    </source>
</evidence>